<dbReference type="AlphaFoldDB" id="A0A133VSS1"/>
<reference evidence="2 3" key="1">
    <citation type="journal article" date="2016" name="Sci. Rep.">
        <title>Metabolic traits of an uncultured archaeal lineage -MSBL1- from brine pools of the Red Sea.</title>
        <authorList>
            <person name="Mwirichia R."/>
            <person name="Alam I."/>
            <person name="Rashid M."/>
            <person name="Vinu M."/>
            <person name="Ba-Alawi W."/>
            <person name="Anthony Kamau A."/>
            <person name="Kamanda Ngugi D."/>
            <person name="Goker M."/>
            <person name="Klenk H.P."/>
            <person name="Bajic V."/>
            <person name="Stingl U."/>
        </authorList>
    </citation>
    <scope>NUCLEOTIDE SEQUENCE [LARGE SCALE GENOMIC DNA]</scope>
    <source>
        <strain evidence="2">SCGC-AAA833F18</strain>
    </source>
</reference>
<feature type="transmembrane region" description="Helical" evidence="1">
    <location>
        <begin position="40"/>
        <end position="63"/>
    </location>
</feature>
<accession>A0A133VSS1</accession>
<keyword evidence="1" id="KW-0812">Transmembrane</keyword>
<sequence>MASIIVFSIYYAGVWGIPILATATAIGLLPAAVGVKRTHCMGVIILPCILYFAGLKDVVLAALGL</sequence>
<keyword evidence="1" id="KW-1133">Transmembrane helix</keyword>
<protein>
    <submittedName>
        <fullName evidence="2">Uncharacterized protein</fullName>
    </submittedName>
</protein>
<dbReference type="EMBL" id="LHYO01000004">
    <property type="protein sequence ID" value="KXB09468.1"/>
    <property type="molecule type" value="Genomic_DNA"/>
</dbReference>
<dbReference type="PANTHER" id="PTHR42204">
    <property type="entry name" value="INTEGRAL MEMBRANE PROTEIN"/>
    <property type="match status" value="1"/>
</dbReference>
<evidence type="ECO:0000313" key="3">
    <source>
        <dbReference type="Proteomes" id="UP000070399"/>
    </source>
</evidence>
<organism evidence="2 3">
    <name type="scientific">candidate division MSBL1 archaeon SCGC-AAA833F18</name>
    <dbReference type="NCBI Taxonomy" id="1698257"/>
    <lineage>
        <taxon>Archaea</taxon>
        <taxon>Methanobacteriati</taxon>
        <taxon>Methanobacteriota</taxon>
        <taxon>candidate division MSBL1</taxon>
    </lineage>
</organism>
<name>A0A133VSS1_9EURY</name>
<feature type="transmembrane region" description="Helical" evidence="1">
    <location>
        <begin position="12"/>
        <end position="33"/>
    </location>
</feature>
<keyword evidence="3" id="KW-1185">Reference proteome</keyword>
<comment type="caution">
    <text evidence="2">The sequence shown here is derived from an EMBL/GenBank/DDBJ whole genome shotgun (WGS) entry which is preliminary data.</text>
</comment>
<dbReference type="PANTHER" id="PTHR42204:SF1">
    <property type="entry name" value="INTEGRAL MEMBRANE PROTEIN"/>
    <property type="match status" value="1"/>
</dbReference>
<evidence type="ECO:0000313" key="2">
    <source>
        <dbReference type="EMBL" id="KXB09468.1"/>
    </source>
</evidence>
<evidence type="ECO:0000256" key="1">
    <source>
        <dbReference type="SAM" id="Phobius"/>
    </source>
</evidence>
<keyword evidence="1" id="KW-0472">Membrane</keyword>
<dbReference type="Proteomes" id="UP000070399">
    <property type="component" value="Unassembled WGS sequence"/>
</dbReference>
<gene>
    <name evidence="2" type="ORF">AKJ35_00800</name>
</gene>
<proteinExistence type="predicted"/>